<dbReference type="EMBL" id="AE001437">
    <property type="protein sequence ID" value="AAK78862.1"/>
    <property type="molecule type" value="Genomic_DNA"/>
</dbReference>
<dbReference type="PATRIC" id="fig|272562.8.peg.1096"/>
<keyword evidence="2" id="KW-1185">Reference proteome</keyword>
<evidence type="ECO:0000313" key="1">
    <source>
        <dbReference type="EMBL" id="AAK78862.1"/>
    </source>
</evidence>
<dbReference type="PIR" id="C97009">
    <property type="entry name" value="C97009"/>
</dbReference>
<dbReference type="Proteomes" id="UP000000814">
    <property type="component" value="Chromosome"/>
</dbReference>
<protein>
    <submittedName>
        <fullName evidence="1">Uncharacterized protein</fullName>
    </submittedName>
</protein>
<dbReference type="HOGENOM" id="CLU_775451_0_0_9"/>
<name>Q97KN1_CLOAB</name>
<evidence type="ECO:0000313" key="2">
    <source>
        <dbReference type="Proteomes" id="UP000000814"/>
    </source>
</evidence>
<dbReference type="OrthoDB" id="1935151at2"/>
<accession>Q97KN1</accession>
<gene>
    <name evidence="1" type="ordered locus">CA_C0886</name>
</gene>
<dbReference type="STRING" id="272562.CA_C0886"/>
<proteinExistence type="predicted"/>
<dbReference type="KEGG" id="cac:CA_C0886"/>
<organism evidence="1 2">
    <name type="scientific">Clostridium acetobutylicum (strain ATCC 824 / DSM 792 / JCM 1419 / IAM 19013 / LMG 5710 / NBRC 13948 / NRRL B-527 / VKM B-1787 / 2291 / W)</name>
    <dbReference type="NCBI Taxonomy" id="272562"/>
    <lineage>
        <taxon>Bacteria</taxon>
        <taxon>Bacillati</taxon>
        <taxon>Bacillota</taxon>
        <taxon>Clostridia</taxon>
        <taxon>Eubacteriales</taxon>
        <taxon>Clostridiaceae</taxon>
        <taxon>Clostridium</taxon>
    </lineage>
</organism>
<dbReference type="eggNOG" id="ENOG50315B7">
    <property type="taxonomic scope" value="Bacteria"/>
</dbReference>
<dbReference type="GeneID" id="44997397"/>
<reference evidence="1 2" key="1">
    <citation type="journal article" date="2001" name="J. Bacteriol.">
        <title>Genome sequence and comparative analysis of the solvent-producing bacterium Clostridium acetobutylicum.</title>
        <authorList>
            <person name="Nolling J."/>
            <person name="Breton G."/>
            <person name="Omelchenko M.V."/>
            <person name="Makarova K.S."/>
            <person name="Zeng Q."/>
            <person name="Gibson R."/>
            <person name="Lee H.M."/>
            <person name="Dubois J."/>
            <person name="Qiu D."/>
            <person name="Hitti J."/>
            <person name="Wolf Y.I."/>
            <person name="Tatusov R.L."/>
            <person name="Sabathe F."/>
            <person name="Doucette-Stamm L."/>
            <person name="Soucaille P."/>
            <person name="Daly M.J."/>
            <person name="Bennett G.N."/>
            <person name="Koonin E.V."/>
            <person name="Smith D.R."/>
        </authorList>
    </citation>
    <scope>NUCLEOTIDE SEQUENCE [LARGE SCALE GENOMIC DNA]</scope>
    <source>
        <strain evidence="2">ATCC 824 / DSM 792 / JCM 1419 / LMG 5710 / VKM B-1787</strain>
    </source>
</reference>
<dbReference type="RefSeq" id="WP_010964204.1">
    <property type="nucleotide sequence ID" value="NC_003030.1"/>
</dbReference>
<sequence length="361" mass="41354">MDNPFFENGFLCPNASINNLVIEKMPTDKVNKNLQGKTAIEVFSTELFIKEIKKNANELNLDVDKIEEKILPQYLNDFLECDYCLSKRIANNIVKLFGERLGVILLILKKGEKENRLKRKDWDQRHWDYWKSIKNVILAGGLSSSKLGENLRYHAYKVFENSNEDGYNIILSQNSSNIGIKGCSRYIKENNGEEVYLVFDWGQTFIKRGLVTIGKDGAKDIINLNKVLSKHILCSFKDVREEKKEAINLHKYLLSIIVRTLEEIQDKVKKVQDNIVISVANYVRNGIMANRGGYGKLRLLTNNYEKYLSCSLYRITKREFKIKLIHDGTAMAAEFSNYPNSVCISLGTVFGVGFPVLENAN</sequence>
<dbReference type="AlphaFoldDB" id="Q97KN1"/>